<dbReference type="GO" id="GO:0016020">
    <property type="term" value="C:membrane"/>
    <property type="evidence" value="ECO:0007669"/>
    <property type="project" value="TreeGrafter"/>
</dbReference>
<keyword evidence="4" id="KW-1185">Reference proteome</keyword>
<proteinExistence type="inferred from homology"/>
<gene>
    <name evidence="3" type="ORF">SPPG_07499</name>
</gene>
<dbReference type="OMA" id="HHGMLIM"/>
<dbReference type="FunFam" id="3.40.50.360:FF:000001">
    <property type="entry name" value="NAD(P)H dehydrogenase (Quinone) FQR1-like"/>
    <property type="match status" value="1"/>
</dbReference>
<dbReference type="GO" id="GO:0003955">
    <property type="term" value="F:NAD(P)H dehydrogenase (quinone) activity"/>
    <property type="evidence" value="ECO:0007669"/>
    <property type="project" value="InterPro"/>
</dbReference>
<dbReference type="SUPFAM" id="SSF52218">
    <property type="entry name" value="Flavoproteins"/>
    <property type="match status" value="1"/>
</dbReference>
<evidence type="ECO:0000259" key="2">
    <source>
        <dbReference type="PROSITE" id="PS50902"/>
    </source>
</evidence>
<dbReference type="GO" id="GO:0010181">
    <property type="term" value="F:FMN binding"/>
    <property type="evidence" value="ECO:0007669"/>
    <property type="project" value="InterPro"/>
</dbReference>
<dbReference type="GeneID" id="27690709"/>
<accession>A0A0L0H847</accession>
<reference evidence="3 4" key="1">
    <citation type="submission" date="2009-08" db="EMBL/GenBank/DDBJ databases">
        <title>The Genome Sequence of Spizellomyces punctatus strain DAOM BR117.</title>
        <authorList>
            <consortium name="The Broad Institute Genome Sequencing Platform"/>
            <person name="Russ C."/>
            <person name="Cuomo C."/>
            <person name="Shea T."/>
            <person name="Young S.K."/>
            <person name="Zeng Q."/>
            <person name="Koehrsen M."/>
            <person name="Haas B."/>
            <person name="Borodovsky M."/>
            <person name="Guigo R."/>
            <person name="Alvarado L."/>
            <person name="Berlin A."/>
            <person name="Bochicchio J."/>
            <person name="Borenstein D."/>
            <person name="Chapman S."/>
            <person name="Chen Z."/>
            <person name="Engels R."/>
            <person name="Freedman E."/>
            <person name="Gellesch M."/>
            <person name="Goldberg J."/>
            <person name="Griggs A."/>
            <person name="Gujja S."/>
            <person name="Heiman D."/>
            <person name="Hepburn T."/>
            <person name="Howarth C."/>
            <person name="Jen D."/>
            <person name="Larson L."/>
            <person name="Lewis B."/>
            <person name="Mehta T."/>
            <person name="Park D."/>
            <person name="Pearson M."/>
            <person name="Roberts A."/>
            <person name="Saif S."/>
            <person name="Shenoy N."/>
            <person name="Sisk P."/>
            <person name="Stolte C."/>
            <person name="Sykes S."/>
            <person name="Thomson T."/>
            <person name="Walk T."/>
            <person name="White J."/>
            <person name="Yandava C."/>
            <person name="Burger G."/>
            <person name="Gray M.W."/>
            <person name="Holland P.W.H."/>
            <person name="King N."/>
            <person name="Lang F.B.F."/>
            <person name="Roger A.J."/>
            <person name="Ruiz-Trillo I."/>
            <person name="Lander E."/>
            <person name="Nusbaum C."/>
        </authorList>
    </citation>
    <scope>NUCLEOTIDE SEQUENCE [LARGE SCALE GENOMIC DNA]</scope>
    <source>
        <strain evidence="3 4">DAOM BR117</strain>
    </source>
</reference>
<sequence length="225" mass="24626">MSSLAILFLRLIRQLLTMVSKVAIIYYSMYGHVGQLARAIKKGVESVGLKGDLYQIPETLPKDVLEKMHAPGQDPNVPLATMETLEQYEAFLFGMPTRYGNQSAQVRAFWDRTGQLWVKGSLHQKLAGVFFSTASMGGGQEMTAANFISTLAHHGMVYVPLGYFNTFSQFTGLTEVRGGSAWGSGTLAGGDGSRQPSKLELEVAEIQGKTFAELAKRVQSKPEDK</sequence>
<dbReference type="InterPro" id="IPR010089">
    <property type="entry name" value="Flavoprotein_WrbA-like"/>
</dbReference>
<protein>
    <submittedName>
        <fullName evidence="3">NAD(P)H:quinone oxidoreductase, type IV</fullName>
    </submittedName>
</protein>
<dbReference type="NCBIfam" id="TIGR01755">
    <property type="entry name" value="flav_wrbA"/>
    <property type="match status" value="1"/>
</dbReference>
<dbReference type="eggNOG" id="KOG3135">
    <property type="taxonomic scope" value="Eukaryota"/>
</dbReference>
<feature type="domain" description="Flavodoxin-like" evidence="2">
    <location>
        <begin position="22"/>
        <end position="211"/>
    </location>
</feature>
<evidence type="ECO:0000313" key="3">
    <source>
        <dbReference type="EMBL" id="KNC97104.1"/>
    </source>
</evidence>
<organism evidence="3 4">
    <name type="scientific">Spizellomyces punctatus (strain DAOM BR117)</name>
    <dbReference type="NCBI Taxonomy" id="645134"/>
    <lineage>
        <taxon>Eukaryota</taxon>
        <taxon>Fungi</taxon>
        <taxon>Fungi incertae sedis</taxon>
        <taxon>Chytridiomycota</taxon>
        <taxon>Chytridiomycota incertae sedis</taxon>
        <taxon>Chytridiomycetes</taxon>
        <taxon>Spizellomycetales</taxon>
        <taxon>Spizellomycetaceae</taxon>
        <taxon>Spizellomyces</taxon>
    </lineage>
</organism>
<dbReference type="PROSITE" id="PS50902">
    <property type="entry name" value="FLAVODOXIN_LIKE"/>
    <property type="match status" value="1"/>
</dbReference>
<dbReference type="Gene3D" id="3.40.50.360">
    <property type="match status" value="1"/>
</dbReference>
<dbReference type="InterPro" id="IPR008254">
    <property type="entry name" value="Flavodoxin/NO_synth"/>
</dbReference>
<dbReference type="PANTHER" id="PTHR30546:SF23">
    <property type="entry name" value="FLAVOPROTEIN-LIKE PROTEIN YCP4-RELATED"/>
    <property type="match status" value="1"/>
</dbReference>
<dbReference type="InterPro" id="IPR029039">
    <property type="entry name" value="Flavoprotein-like_sf"/>
</dbReference>
<dbReference type="RefSeq" id="XP_016605144.1">
    <property type="nucleotide sequence ID" value="XM_016755662.1"/>
</dbReference>
<dbReference type="Proteomes" id="UP000053201">
    <property type="component" value="Unassembled WGS sequence"/>
</dbReference>
<dbReference type="Pfam" id="PF00258">
    <property type="entry name" value="Flavodoxin_1"/>
    <property type="match status" value="1"/>
</dbReference>
<dbReference type="STRING" id="645134.A0A0L0H847"/>
<dbReference type="FunCoup" id="A0A0L0H847">
    <property type="interactions" value="120"/>
</dbReference>
<dbReference type="VEuPathDB" id="FungiDB:SPPG_07499"/>
<evidence type="ECO:0000256" key="1">
    <source>
        <dbReference type="ARBA" id="ARBA00006961"/>
    </source>
</evidence>
<dbReference type="NCBIfam" id="NF002999">
    <property type="entry name" value="PRK03767.1"/>
    <property type="match status" value="1"/>
</dbReference>
<dbReference type="AlphaFoldDB" id="A0A0L0H847"/>
<dbReference type="PANTHER" id="PTHR30546">
    <property type="entry name" value="FLAVODOXIN-RELATED PROTEIN WRBA-RELATED"/>
    <property type="match status" value="1"/>
</dbReference>
<comment type="similarity">
    <text evidence="1">Belongs to the WrbA family.</text>
</comment>
<dbReference type="EMBL" id="KQ257465">
    <property type="protein sequence ID" value="KNC97104.1"/>
    <property type="molecule type" value="Genomic_DNA"/>
</dbReference>
<dbReference type="OrthoDB" id="504689at2759"/>
<dbReference type="InParanoid" id="A0A0L0H847"/>
<evidence type="ECO:0000313" key="4">
    <source>
        <dbReference type="Proteomes" id="UP000053201"/>
    </source>
</evidence>
<name>A0A0L0H847_SPIPD</name>